<evidence type="ECO:0000313" key="6">
    <source>
        <dbReference type="Proteomes" id="UP000029278"/>
    </source>
</evidence>
<accession>A0A090ZKX3</accession>
<dbReference type="Pfam" id="PF12833">
    <property type="entry name" value="HTH_18"/>
    <property type="match status" value="1"/>
</dbReference>
<keyword evidence="1" id="KW-0805">Transcription regulation</keyword>
<dbReference type="GeneID" id="77007374"/>
<organism evidence="5 6">
    <name type="scientific">Paenibacillus macerans</name>
    <name type="common">Bacillus macerans</name>
    <dbReference type="NCBI Taxonomy" id="44252"/>
    <lineage>
        <taxon>Bacteria</taxon>
        <taxon>Bacillati</taxon>
        <taxon>Bacillota</taxon>
        <taxon>Bacilli</taxon>
        <taxon>Bacillales</taxon>
        <taxon>Paenibacillaceae</taxon>
        <taxon>Paenibacillus</taxon>
    </lineage>
</organism>
<keyword evidence="3" id="KW-0804">Transcription</keyword>
<dbReference type="Proteomes" id="UP000029278">
    <property type="component" value="Unassembled WGS sequence"/>
</dbReference>
<keyword evidence="2" id="KW-0238">DNA-binding</keyword>
<dbReference type="EMBL" id="JMQA01000014">
    <property type="protein sequence ID" value="KFN11043.1"/>
    <property type="molecule type" value="Genomic_DNA"/>
</dbReference>
<dbReference type="GO" id="GO:0043565">
    <property type="term" value="F:sequence-specific DNA binding"/>
    <property type="evidence" value="ECO:0007669"/>
    <property type="project" value="InterPro"/>
</dbReference>
<dbReference type="PANTHER" id="PTHR46796">
    <property type="entry name" value="HTH-TYPE TRANSCRIPTIONAL ACTIVATOR RHAS-RELATED"/>
    <property type="match status" value="1"/>
</dbReference>
<dbReference type="InterPro" id="IPR050204">
    <property type="entry name" value="AraC_XylS_family_regulators"/>
</dbReference>
<dbReference type="GO" id="GO:0003700">
    <property type="term" value="F:DNA-binding transcription factor activity"/>
    <property type="evidence" value="ECO:0007669"/>
    <property type="project" value="InterPro"/>
</dbReference>
<sequence length="310" mass="35228">MPTHLHTLFQPKQANGRDPAYRYRELPPSPMLAPFVSCYWQSEPAGEGDSVREHQIQDPRLNLNRSLRHKNKPIDRVIPDGCSDILFSHDLKRGRYSVLFCGLSDEPFAIRYDRDYPLCNFGIRFFPGAAYALLGLPLGELTNTLVALDLIWPGMTDETASRIFAETSFRGRVHIAEQFLLSAMWMDGAGGENQFRNLLHRILVSGGKMSVRELAKQEVISARQMNRIFLNRIGTSPKKFSEIVRFQAVIQSIRNPPEMDGASLALKHGYFDQAHMIREFKRYYGCSPMTAVREFGGVSDFYNTLPHAAD</sequence>
<proteinExistence type="predicted"/>
<dbReference type="HOGENOM" id="CLU_066193_4_1_9"/>
<name>A0A090ZKX3_PAEMA</name>
<dbReference type="InterPro" id="IPR009057">
    <property type="entry name" value="Homeodomain-like_sf"/>
</dbReference>
<dbReference type="SUPFAM" id="SSF46689">
    <property type="entry name" value="Homeodomain-like"/>
    <property type="match status" value="1"/>
</dbReference>
<dbReference type="PANTHER" id="PTHR46796:SF13">
    <property type="entry name" value="HTH-TYPE TRANSCRIPTIONAL ACTIVATOR RHAS"/>
    <property type="match status" value="1"/>
</dbReference>
<dbReference type="PROSITE" id="PS01124">
    <property type="entry name" value="HTH_ARAC_FAMILY_2"/>
    <property type="match status" value="1"/>
</dbReference>
<dbReference type="SMART" id="SM00342">
    <property type="entry name" value="HTH_ARAC"/>
    <property type="match status" value="1"/>
</dbReference>
<protein>
    <submittedName>
        <fullName evidence="5">Helix-turn-helix domain protein</fullName>
    </submittedName>
</protein>
<dbReference type="InterPro" id="IPR018060">
    <property type="entry name" value="HTH_AraC"/>
</dbReference>
<dbReference type="PATRIC" id="fig|44252.3.peg.982"/>
<reference evidence="5 6" key="1">
    <citation type="submission" date="2014-04" db="EMBL/GenBank/DDBJ databases">
        <authorList>
            <person name="Bishop-Lilly K.A."/>
            <person name="Broomall S.M."/>
            <person name="Chain P.S."/>
            <person name="Chertkov O."/>
            <person name="Coyne S.R."/>
            <person name="Daligault H.E."/>
            <person name="Davenport K.W."/>
            <person name="Erkkila T."/>
            <person name="Frey K.G."/>
            <person name="Gibbons H.S."/>
            <person name="Gu W."/>
            <person name="Jaissle J."/>
            <person name="Johnson S.L."/>
            <person name="Koroleva G.I."/>
            <person name="Ladner J.T."/>
            <person name="Lo C.-C."/>
            <person name="Minogue T.D."/>
            <person name="Munk C."/>
            <person name="Palacios G.F."/>
            <person name="Redden C.L."/>
            <person name="Rosenzweig C.N."/>
            <person name="Scholz M.B."/>
            <person name="Teshima H."/>
            <person name="Xu Y."/>
        </authorList>
    </citation>
    <scope>NUCLEOTIDE SEQUENCE [LARGE SCALE GENOMIC DNA]</scope>
    <source>
        <strain evidence="5 6">8244</strain>
    </source>
</reference>
<dbReference type="RefSeq" id="WP_036623164.1">
    <property type="nucleotide sequence ID" value="NZ_BOSD01000012.1"/>
</dbReference>
<evidence type="ECO:0000259" key="4">
    <source>
        <dbReference type="PROSITE" id="PS01124"/>
    </source>
</evidence>
<gene>
    <name evidence="5" type="ORF">DJ90_5723</name>
</gene>
<evidence type="ECO:0000256" key="1">
    <source>
        <dbReference type="ARBA" id="ARBA00023015"/>
    </source>
</evidence>
<evidence type="ECO:0000313" key="5">
    <source>
        <dbReference type="EMBL" id="KFN11043.1"/>
    </source>
</evidence>
<evidence type="ECO:0000256" key="2">
    <source>
        <dbReference type="ARBA" id="ARBA00023125"/>
    </source>
</evidence>
<dbReference type="STRING" id="44252.DJ90_5723"/>
<dbReference type="AlphaFoldDB" id="A0A090ZKX3"/>
<dbReference type="InterPro" id="IPR046532">
    <property type="entry name" value="DUF6597"/>
</dbReference>
<dbReference type="Gene3D" id="1.10.10.60">
    <property type="entry name" value="Homeodomain-like"/>
    <property type="match status" value="1"/>
</dbReference>
<dbReference type="Pfam" id="PF20240">
    <property type="entry name" value="DUF6597"/>
    <property type="match status" value="1"/>
</dbReference>
<feature type="domain" description="HTH araC/xylS-type" evidence="4">
    <location>
        <begin position="193"/>
        <end position="294"/>
    </location>
</feature>
<keyword evidence="6" id="KW-1185">Reference proteome</keyword>
<comment type="caution">
    <text evidence="5">The sequence shown here is derived from an EMBL/GenBank/DDBJ whole genome shotgun (WGS) entry which is preliminary data.</text>
</comment>
<dbReference type="OrthoDB" id="323290at2"/>
<evidence type="ECO:0000256" key="3">
    <source>
        <dbReference type="ARBA" id="ARBA00023163"/>
    </source>
</evidence>